<proteinExistence type="predicted"/>
<keyword evidence="2" id="KW-1185">Reference proteome</keyword>
<protein>
    <submittedName>
        <fullName evidence="1">Uncharacterized protein</fullName>
    </submittedName>
</protein>
<dbReference type="AlphaFoldDB" id="J3MRJ1"/>
<evidence type="ECO:0000313" key="1">
    <source>
        <dbReference type="EnsemblPlants" id="OB08G17200.1"/>
    </source>
</evidence>
<dbReference type="Proteomes" id="UP000006038">
    <property type="component" value="Chromosome 8"/>
</dbReference>
<dbReference type="EnsemblPlants" id="OB08G17200.1">
    <property type="protein sequence ID" value="OB08G17200.1"/>
    <property type="gene ID" value="OB08G17200"/>
</dbReference>
<reference evidence="1" key="1">
    <citation type="journal article" date="2013" name="Nat. Commun.">
        <title>Whole-genome sequencing of Oryza brachyantha reveals mechanisms underlying Oryza genome evolution.</title>
        <authorList>
            <person name="Chen J."/>
            <person name="Huang Q."/>
            <person name="Gao D."/>
            <person name="Wang J."/>
            <person name="Lang Y."/>
            <person name="Liu T."/>
            <person name="Li B."/>
            <person name="Bai Z."/>
            <person name="Luis Goicoechea J."/>
            <person name="Liang C."/>
            <person name="Chen C."/>
            <person name="Zhang W."/>
            <person name="Sun S."/>
            <person name="Liao Y."/>
            <person name="Zhang X."/>
            <person name="Yang L."/>
            <person name="Song C."/>
            <person name="Wang M."/>
            <person name="Shi J."/>
            <person name="Liu G."/>
            <person name="Liu J."/>
            <person name="Zhou H."/>
            <person name="Zhou W."/>
            <person name="Yu Q."/>
            <person name="An N."/>
            <person name="Chen Y."/>
            <person name="Cai Q."/>
            <person name="Wang B."/>
            <person name="Liu B."/>
            <person name="Min J."/>
            <person name="Huang Y."/>
            <person name="Wu H."/>
            <person name="Li Z."/>
            <person name="Zhang Y."/>
            <person name="Yin Y."/>
            <person name="Song W."/>
            <person name="Jiang J."/>
            <person name="Jackson S.A."/>
            <person name="Wing R.A."/>
            <person name="Wang J."/>
            <person name="Chen M."/>
        </authorList>
    </citation>
    <scope>NUCLEOTIDE SEQUENCE [LARGE SCALE GENOMIC DNA]</scope>
    <source>
        <strain evidence="1">cv. IRGC 101232</strain>
    </source>
</reference>
<evidence type="ECO:0000313" key="2">
    <source>
        <dbReference type="Proteomes" id="UP000006038"/>
    </source>
</evidence>
<dbReference type="HOGENOM" id="CLU_2339681_0_0_1"/>
<organism evidence="1">
    <name type="scientific">Oryza brachyantha</name>
    <name type="common">malo sina</name>
    <dbReference type="NCBI Taxonomy" id="4533"/>
    <lineage>
        <taxon>Eukaryota</taxon>
        <taxon>Viridiplantae</taxon>
        <taxon>Streptophyta</taxon>
        <taxon>Embryophyta</taxon>
        <taxon>Tracheophyta</taxon>
        <taxon>Spermatophyta</taxon>
        <taxon>Magnoliopsida</taxon>
        <taxon>Liliopsida</taxon>
        <taxon>Poales</taxon>
        <taxon>Poaceae</taxon>
        <taxon>BOP clade</taxon>
        <taxon>Oryzoideae</taxon>
        <taxon>Oryzeae</taxon>
        <taxon>Oryzinae</taxon>
        <taxon>Oryza</taxon>
    </lineage>
</organism>
<reference evidence="1" key="2">
    <citation type="submission" date="2013-04" db="UniProtKB">
        <authorList>
            <consortium name="EnsemblPlants"/>
        </authorList>
    </citation>
    <scope>IDENTIFICATION</scope>
</reference>
<name>J3MRJ1_ORYBR</name>
<sequence>AWKTRENKLTSGGQRTRPQAGCGGGLWCESWIVSAKEEDSGLKKVEINVNVSFVKTLLGLSSRFGSFLLVAMGCLKTSFLDVELSQPLRSLTNGLLVQ</sequence>
<accession>J3MRJ1</accession>
<dbReference type="Gramene" id="OB08G17200.1">
    <property type="protein sequence ID" value="OB08G17200.1"/>
    <property type="gene ID" value="OB08G17200"/>
</dbReference>